<keyword evidence="1" id="KW-0732">Signal</keyword>
<feature type="domain" description="CHRD" evidence="2">
    <location>
        <begin position="35"/>
        <end position="183"/>
    </location>
</feature>
<organism evidence="3 4">
    <name type="scientific">Pseudaquabacterium terrae</name>
    <dbReference type="NCBI Taxonomy" id="2732868"/>
    <lineage>
        <taxon>Bacteria</taxon>
        <taxon>Pseudomonadati</taxon>
        <taxon>Pseudomonadota</taxon>
        <taxon>Betaproteobacteria</taxon>
        <taxon>Burkholderiales</taxon>
        <taxon>Sphaerotilaceae</taxon>
        <taxon>Pseudaquabacterium</taxon>
    </lineage>
</organism>
<dbReference type="RefSeq" id="WP_173122175.1">
    <property type="nucleotide sequence ID" value="NZ_JABRWJ010000002.1"/>
</dbReference>
<feature type="chain" id="PRO_5045107153" evidence="1">
    <location>
        <begin position="28"/>
        <end position="191"/>
    </location>
</feature>
<dbReference type="InterPro" id="IPR010895">
    <property type="entry name" value="CHRD"/>
</dbReference>
<accession>A0ABX2EER0</accession>
<proteinExistence type="predicted"/>
<dbReference type="SMART" id="SM00754">
    <property type="entry name" value="CHRD"/>
    <property type="match status" value="1"/>
</dbReference>
<dbReference type="EMBL" id="JABRWJ010000002">
    <property type="protein sequence ID" value="NRF67091.1"/>
    <property type="molecule type" value="Genomic_DNA"/>
</dbReference>
<dbReference type="Pfam" id="PF07452">
    <property type="entry name" value="CHRD"/>
    <property type="match status" value="1"/>
</dbReference>
<evidence type="ECO:0000256" key="1">
    <source>
        <dbReference type="SAM" id="SignalP"/>
    </source>
</evidence>
<comment type="caution">
    <text evidence="3">The sequence shown here is derived from an EMBL/GenBank/DDBJ whole genome shotgun (WGS) entry which is preliminary data.</text>
</comment>
<dbReference type="Proteomes" id="UP000737171">
    <property type="component" value="Unassembled WGS sequence"/>
</dbReference>
<evidence type="ECO:0000313" key="3">
    <source>
        <dbReference type="EMBL" id="NRF67091.1"/>
    </source>
</evidence>
<sequence>MTFELRNPVLACSLAALAVLSGGSALADKGGNDNRTVGAQLSGFQEVPVVSTKGSGEFKAKINSQTNEIEYEFSYADMQATVLQAHIHLGQRGVNGGIMVWLCQSAANPAPAAVAGFTPVCSSPAFSSGGIINAASIVGPGGAQQLGAGELAELVAAFRAGVAYVNVHTATSPGGEIRGQIRSGSGHGHGH</sequence>
<feature type="signal peptide" evidence="1">
    <location>
        <begin position="1"/>
        <end position="27"/>
    </location>
</feature>
<gene>
    <name evidence="3" type="ORF">HLB44_08870</name>
</gene>
<evidence type="ECO:0000259" key="2">
    <source>
        <dbReference type="SMART" id="SM00754"/>
    </source>
</evidence>
<evidence type="ECO:0000313" key="4">
    <source>
        <dbReference type="Proteomes" id="UP000737171"/>
    </source>
</evidence>
<reference evidence="3 4" key="1">
    <citation type="submission" date="2020-05" db="EMBL/GenBank/DDBJ databases">
        <title>Aquincola sp. isolate from soil.</title>
        <authorList>
            <person name="Han J."/>
            <person name="Kim D.-U."/>
        </authorList>
    </citation>
    <scope>NUCLEOTIDE SEQUENCE [LARGE SCALE GENOMIC DNA]</scope>
    <source>
        <strain evidence="3 4">S2</strain>
    </source>
</reference>
<keyword evidence="4" id="KW-1185">Reference proteome</keyword>
<name>A0ABX2EER0_9BURK</name>
<protein>
    <submittedName>
        <fullName evidence="3">CHRD domain-containing protein</fullName>
    </submittedName>
</protein>